<keyword evidence="5 8" id="KW-0812">Transmembrane</keyword>
<evidence type="ECO:0000256" key="3">
    <source>
        <dbReference type="ARBA" id="ARBA00022448"/>
    </source>
</evidence>
<feature type="transmembrane region" description="Helical" evidence="8">
    <location>
        <begin position="191"/>
        <end position="212"/>
    </location>
</feature>
<feature type="transmembrane region" description="Helical" evidence="8">
    <location>
        <begin position="224"/>
        <end position="246"/>
    </location>
</feature>
<name>A0A6B2JPV2_9RHOB</name>
<sequence length="247" mass="25649">MPLALIACALVGLAAILRGLTGFGFALAAVPMLSLVLPPEEAVVICVLLQALIGLRDIVTLRRQIDRRQILWLSLGALAGTPLGILTLRWLDADVMRLVLGLIVFAAVPALLRPPRPSPDAALGLALPVGAASGFFGGLAAMPGPPAIAYFIRAATPPARMRASLMIFFFVTSAIALPGFALSGLVTRSAVLHALLALPVMLAGTWLGGEIFRRTAETHYKGIALAILLATALLSAVRGLAALAGWS</sequence>
<dbReference type="Pfam" id="PF01925">
    <property type="entry name" value="TauE"/>
    <property type="match status" value="1"/>
</dbReference>
<evidence type="ECO:0000256" key="8">
    <source>
        <dbReference type="RuleBase" id="RU363041"/>
    </source>
</evidence>
<keyword evidence="7 8" id="KW-0472">Membrane</keyword>
<protein>
    <recommendedName>
        <fullName evidence="8">Probable membrane transporter protein</fullName>
    </recommendedName>
</protein>
<evidence type="ECO:0000313" key="9">
    <source>
        <dbReference type="EMBL" id="NDV00040.1"/>
    </source>
</evidence>
<comment type="caution">
    <text evidence="9">The sequence shown here is derived from an EMBL/GenBank/DDBJ whole genome shotgun (WGS) entry which is preliminary data.</text>
</comment>
<dbReference type="PANTHER" id="PTHR30269">
    <property type="entry name" value="TRANSMEMBRANE PROTEIN YFCA"/>
    <property type="match status" value="1"/>
</dbReference>
<accession>A0A6B2JPV2</accession>
<keyword evidence="3" id="KW-0813">Transport</keyword>
<organism evidence="9 10">
    <name type="scientific">Pseudoroseicyclus tamaricis</name>
    <dbReference type="NCBI Taxonomy" id="2705421"/>
    <lineage>
        <taxon>Bacteria</taxon>
        <taxon>Pseudomonadati</taxon>
        <taxon>Pseudomonadota</taxon>
        <taxon>Alphaproteobacteria</taxon>
        <taxon>Rhodobacterales</taxon>
        <taxon>Paracoccaceae</taxon>
        <taxon>Pseudoroseicyclus</taxon>
    </lineage>
</organism>
<keyword evidence="10" id="KW-1185">Reference proteome</keyword>
<gene>
    <name evidence="9" type="ORF">GZA08_03545</name>
</gene>
<reference evidence="9 10" key="1">
    <citation type="submission" date="2020-02" db="EMBL/GenBank/DDBJ databases">
        <title>Pseudoroseicyclus tamarix, sp. nov., isolated from offshore sediment of a Tamarix chinensis forest.</title>
        <authorList>
            <person name="Gai Y."/>
        </authorList>
    </citation>
    <scope>NUCLEOTIDE SEQUENCE [LARGE SCALE GENOMIC DNA]</scope>
    <source>
        <strain evidence="9 10">CLL3-39</strain>
    </source>
</reference>
<proteinExistence type="inferred from homology"/>
<feature type="transmembrane region" description="Helical" evidence="8">
    <location>
        <begin position="121"/>
        <end position="142"/>
    </location>
</feature>
<dbReference type="InterPro" id="IPR052017">
    <property type="entry name" value="TSUP"/>
</dbReference>
<dbReference type="AlphaFoldDB" id="A0A6B2JPV2"/>
<dbReference type="Proteomes" id="UP000474757">
    <property type="component" value="Unassembled WGS sequence"/>
</dbReference>
<evidence type="ECO:0000256" key="2">
    <source>
        <dbReference type="ARBA" id="ARBA00009142"/>
    </source>
</evidence>
<evidence type="ECO:0000256" key="7">
    <source>
        <dbReference type="ARBA" id="ARBA00023136"/>
    </source>
</evidence>
<evidence type="ECO:0000256" key="4">
    <source>
        <dbReference type="ARBA" id="ARBA00022475"/>
    </source>
</evidence>
<evidence type="ECO:0000256" key="6">
    <source>
        <dbReference type="ARBA" id="ARBA00022989"/>
    </source>
</evidence>
<dbReference type="PANTHER" id="PTHR30269:SF37">
    <property type="entry name" value="MEMBRANE TRANSPORTER PROTEIN"/>
    <property type="match status" value="1"/>
</dbReference>
<evidence type="ECO:0000313" key="10">
    <source>
        <dbReference type="Proteomes" id="UP000474757"/>
    </source>
</evidence>
<dbReference type="GO" id="GO:0005886">
    <property type="term" value="C:plasma membrane"/>
    <property type="evidence" value="ECO:0007669"/>
    <property type="project" value="UniProtKB-SubCell"/>
</dbReference>
<comment type="similarity">
    <text evidence="2 8">Belongs to the 4-toluene sulfonate uptake permease (TSUP) (TC 2.A.102) family.</text>
</comment>
<feature type="transmembrane region" description="Helical" evidence="8">
    <location>
        <begin position="71"/>
        <end position="91"/>
    </location>
</feature>
<comment type="subcellular location">
    <subcellularLocation>
        <location evidence="1 8">Cell membrane</location>
        <topology evidence="1 8">Multi-pass membrane protein</topology>
    </subcellularLocation>
</comment>
<evidence type="ECO:0000256" key="5">
    <source>
        <dbReference type="ARBA" id="ARBA00022692"/>
    </source>
</evidence>
<feature type="transmembrane region" description="Helical" evidence="8">
    <location>
        <begin position="163"/>
        <end position="185"/>
    </location>
</feature>
<dbReference type="EMBL" id="JAAGAB010000001">
    <property type="protein sequence ID" value="NDV00040.1"/>
    <property type="molecule type" value="Genomic_DNA"/>
</dbReference>
<keyword evidence="4 8" id="KW-1003">Cell membrane</keyword>
<evidence type="ECO:0000256" key="1">
    <source>
        <dbReference type="ARBA" id="ARBA00004651"/>
    </source>
</evidence>
<keyword evidence="6 8" id="KW-1133">Transmembrane helix</keyword>
<dbReference type="InterPro" id="IPR002781">
    <property type="entry name" value="TM_pro_TauE-like"/>
</dbReference>